<dbReference type="Proteomes" id="UP001556367">
    <property type="component" value="Unassembled WGS sequence"/>
</dbReference>
<name>A0ABR3JYT7_9AGAR</name>
<proteinExistence type="predicted"/>
<reference evidence="2" key="1">
    <citation type="submission" date="2024-06" db="EMBL/GenBank/DDBJ databases">
        <title>Multi-omics analyses provide insights into the biosynthesis of the anticancer antibiotic pleurotin in Hohenbuehelia grisea.</title>
        <authorList>
            <person name="Weaver J.A."/>
            <person name="Alberti F."/>
        </authorList>
    </citation>
    <scope>NUCLEOTIDE SEQUENCE [LARGE SCALE GENOMIC DNA]</scope>
    <source>
        <strain evidence="2">T-177</strain>
    </source>
</reference>
<accession>A0ABR3JYT7</accession>
<keyword evidence="2" id="KW-1185">Reference proteome</keyword>
<sequence length="76" mass="8689">MAACLRFTRRVWKSFIDTKGHDAKCFPNLHVQRATPGVVEASLKIEQYNLNRVGVSGRELSPETTTYIYDRPFTEA</sequence>
<comment type="caution">
    <text evidence="1">The sequence shown here is derived from an EMBL/GenBank/DDBJ whole genome shotgun (WGS) entry which is preliminary data.</text>
</comment>
<dbReference type="EMBL" id="JASNQZ010000001">
    <property type="protein sequence ID" value="KAL0961130.1"/>
    <property type="molecule type" value="Genomic_DNA"/>
</dbReference>
<protein>
    <submittedName>
        <fullName evidence="1">Uncharacterized protein</fullName>
    </submittedName>
</protein>
<organism evidence="1 2">
    <name type="scientific">Hohenbuehelia grisea</name>
    <dbReference type="NCBI Taxonomy" id="104357"/>
    <lineage>
        <taxon>Eukaryota</taxon>
        <taxon>Fungi</taxon>
        <taxon>Dikarya</taxon>
        <taxon>Basidiomycota</taxon>
        <taxon>Agaricomycotina</taxon>
        <taxon>Agaricomycetes</taxon>
        <taxon>Agaricomycetidae</taxon>
        <taxon>Agaricales</taxon>
        <taxon>Pleurotineae</taxon>
        <taxon>Pleurotaceae</taxon>
        <taxon>Hohenbuehelia</taxon>
    </lineage>
</organism>
<evidence type="ECO:0000313" key="2">
    <source>
        <dbReference type="Proteomes" id="UP001556367"/>
    </source>
</evidence>
<evidence type="ECO:0000313" key="1">
    <source>
        <dbReference type="EMBL" id="KAL0961130.1"/>
    </source>
</evidence>
<gene>
    <name evidence="1" type="ORF">HGRIS_006104</name>
</gene>